<dbReference type="PANTHER" id="PTHR45713:SF6">
    <property type="entry name" value="F5_8 TYPE C DOMAIN-CONTAINING PROTEIN"/>
    <property type="match status" value="1"/>
</dbReference>
<keyword evidence="6" id="KW-0106">Calcium</keyword>
<evidence type="ECO:0000256" key="6">
    <source>
        <dbReference type="ARBA" id="ARBA00022837"/>
    </source>
</evidence>
<name>A0A3E0TTM4_9GAMM</name>
<comment type="caution">
    <text evidence="9">The sequence shown here is derived from an EMBL/GenBank/DDBJ whole genome shotgun (WGS) entry which is preliminary data.</text>
</comment>
<dbReference type="InterPro" id="IPR054720">
    <property type="entry name" value="HpiC1"/>
</dbReference>
<evidence type="ECO:0000313" key="9">
    <source>
        <dbReference type="EMBL" id="REL28041.1"/>
    </source>
</evidence>
<dbReference type="AlphaFoldDB" id="A0A3E0TTM4"/>
<comment type="similarity">
    <text evidence="2">Belongs to the fucolectin family.</text>
</comment>
<dbReference type="Pfam" id="PF22825">
    <property type="entry name" value="HpiC1-like"/>
    <property type="match status" value="2"/>
</dbReference>
<dbReference type="InterPro" id="IPR008979">
    <property type="entry name" value="Galactose-bd-like_sf"/>
</dbReference>
<dbReference type="GO" id="GO:0010185">
    <property type="term" value="P:regulation of cellular defense response"/>
    <property type="evidence" value="ECO:0007669"/>
    <property type="project" value="UniProtKB-ARBA"/>
</dbReference>
<keyword evidence="7" id="KW-1015">Disulfide bond</keyword>
<evidence type="ECO:0000256" key="5">
    <source>
        <dbReference type="ARBA" id="ARBA00022734"/>
    </source>
</evidence>
<evidence type="ECO:0000256" key="2">
    <source>
        <dbReference type="ARBA" id="ARBA00010147"/>
    </source>
</evidence>
<keyword evidence="5" id="KW-0430">Lectin</keyword>
<proteinExistence type="inferred from homology"/>
<dbReference type="InterPro" id="IPR051941">
    <property type="entry name" value="BG_Antigen-Binding_Lectin"/>
</dbReference>
<dbReference type="GO" id="GO:0046872">
    <property type="term" value="F:metal ion binding"/>
    <property type="evidence" value="ECO:0007669"/>
    <property type="project" value="UniProtKB-KW"/>
</dbReference>
<dbReference type="PANTHER" id="PTHR45713">
    <property type="entry name" value="FTP DOMAIN-CONTAINING PROTEIN"/>
    <property type="match status" value="1"/>
</dbReference>
<evidence type="ECO:0000259" key="8">
    <source>
        <dbReference type="SMART" id="SM00607"/>
    </source>
</evidence>
<comment type="function">
    <text evidence="1">Acts as a defensive agent. Recognizes blood group fucosylated oligosaccharides including A, B, H and Lewis B-type antigens. Does not recognize Lewis A antigen and has low affinity for monovalent haptens.</text>
</comment>
<dbReference type="Gene3D" id="2.60.120.260">
    <property type="entry name" value="Galactose-binding domain-like"/>
    <property type="match status" value="3"/>
</dbReference>
<keyword evidence="4" id="KW-0479">Metal-binding</keyword>
<dbReference type="Pfam" id="PF22633">
    <property type="entry name" value="F5_F8_type_C_2"/>
    <property type="match status" value="1"/>
</dbReference>
<accession>A0A3E0TTM4</accession>
<feature type="domain" description="Fucolectin tachylectin-4 pentraxin-1" evidence="8">
    <location>
        <begin position="671"/>
        <end position="816"/>
    </location>
</feature>
<dbReference type="SUPFAM" id="SSF49785">
    <property type="entry name" value="Galactose-binding domain-like"/>
    <property type="match status" value="1"/>
</dbReference>
<comment type="subunit">
    <text evidence="3">Homotrimer.</text>
</comment>
<dbReference type="GO" id="GO:0042806">
    <property type="term" value="F:fucose binding"/>
    <property type="evidence" value="ECO:0007669"/>
    <property type="project" value="UniProtKB-ARBA"/>
</dbReference>
<reference evidence="9 10" key="1">
    <citation type="submission" date="2018-08" db="EMBL/GenBank/DDBJ databases">
        <title>Thalassotalea euphylliae genome.</title>
        <authorList>
            <person name="Summers S."/>
            <person name="Rice S.A."/>
            <person name="Freckelton M.L."/>
            <person name="Nedved B.T."/>
            <person name="Hadfield M.G."/>
        </authorList>
    </citation>
    <scope>NUCLEOTIDE SEQUENCE [LARGE SCALE GENOMIC DNA]</scope>
    <source>
        <strain evidence="9 10">H1</strain>
    </source>
</reference>
<evidence type="ECO:0000256" key="4">
    <source>
        <dbReference type="ARBA" id="ARBA00022723"/>
    </source>
</evidence>
<evidence type="ECO:0000256" key="3">
    <source>
        <dbReference type="ARBA" id="ARBA00011233"/>
    </source>
</evidence>
<sequence length="817" mass="88795">MTNANNVQYHPMKGPMRTTSLVGVTDGNLLHFRGDAASIHDFAHAFDHLQGLSQAPNRNAMDLLEGFLATVRTPPNPYRQLDNSLPNRIVIPGPRGRVGNPNQVAQRNFCAPCHAQNNGGRDSVVRPSPGNTAGNQPAIAPSLRSMYELLGLYYDDPNASNTGYGFIHDGSFDEQTSATLRDNDNLAFMLAFNGNTEGDTHAAVGRQVIVQPGQQQNGLLNQLRGLADREAIGLVAKGMINNRNRAYMYLGSGRYQGDMLAEQFTHAQLLGVSQQANMPLVFTAVPFDSKRRMSIDINDNGILNEDERLGSRLRSVAIANASFESQQFSDGGFALNDIDGWQVNSARAGVWNVASRYYSDEAPEGNNVAFLDVGGTISQTLQETFEPNTHIILSVMVGNAIEPGESSGWEIRLYAGTQLLSMVNNNDVNPPNDSFARVTLSLTPEQLSTHARHYGQRLRIELFDSGGSENAHFDDVRLQIASNISGPVSPPTSSREALITNSSFESQQFNDGGYALNSIDGWQVNSSRGGVWNVASRFYSDEAPEGNNVAFLDTRGTISQTLQERFESNTHLTLSMMVGDQASSGEASGWEIRLYAGDQLLGVANNSDVNPPNDSFARVTLSLTSAQLSTHASHYGQPLRIELFDNGTSENAHFDDVHLTITPDTGMPPNMSNIALGKSATQSSLRHGGVPSRGIDGNTDGNFHHGSVTHTRTQFSPWYQLDLGSSHNINTIRLWNRSDCCVDRLANFYVLVSDRPFVSGNLNEVLAQQGVTAIHHAGVAPRETAFSMNGVGRYVRVQLVNSGILSLAELQVMGASR</sequence>
<organism evidence="9 10">
    <name type="scientific">Thalassotalea euphylliae</name>
    <dbReference type="NCBI Taxonomy" id="1655234"/>
    <lineage>
        <taxon>Bacteria</taxon>
        <taxon>Pseudomonadati</taxon>
        <taxon>Pseudomonadota</taxon>
        <taxon>Gammaproteobacteria</taxon>
        <taxon>Alteromonadales</taxon>
        <taxon>Colwelliaceae</taxon>
        <taxon>Thalassotalea</taxon>
    </lineage>
</organism>
<evidence type="ECO:0000256" key="1">
    <source>
        <dbReference type="ARBA" id="ARBA00002219"/>
    </source>
</evidence>
<dbReference type="EMBL" id="QUOU01000001">
    <property type="protein sequence ID" value="REL28041.1"/>
    <property type="molecule type" value="Genomic_DNA"/>
</dbReference>
<protein>
    <recommendedName>
        <fullName evidence="8">Fucolectin tachylectin-4 pentraxin-1 domain-containing protein</fullName>
    </recommendedName>
</protein>
<evidence type="ECO:0000256" key="7">
    <source>
        <dbReference type="ARBA" id="ARBA00023157"/>
    </source>
</evidence>
<dbReference type="SMART" id="SM00607">
    <property type="entry name" value="FTP"/>
    <property type="match status" value="1"/>
</dbReference>
<gene>
    <name evidence="9" type="ORF">DXX93_16720</name>
</gene>
<evidence type="ECO:0000313" key="10">
    <source>
        <dbReference type="Proteomes" id="UP000256478"/>
    </source>
</evidence>
<dbReference type="Proteomes" id="UP000256478">
    <property type="component" value="Unassembled WGS sequence"/>
</dbReference>
<dbReference type="InterPro" id="IPR006585">
    <property type="entry name" value="FTP1"/>
</dbReference>